<organism evidence="2 4">
    <name type="scientific">Streptomyces brevispora</name>
    <dbReference type="NCBI Taxonomy" id="887462"/>
    <lineage>
        <taxon>Bacteria</taxon>
        <taxon>Bacillati</taxon>
        <taxon>Actinomycetota</taxon>
        <taxon>Actinomycetes</taxon>
        <taxon>Kitasatosporales</taxon>
        <taxon>Streptomycetaceae</taxon>
        <taxon>Streptomyces</taxon>
    </lineage>
</organism>
<dbReference type="EMBL" id="VIWW01000001">
    <property type="protein sequence ID" value="TWG03616.1"/>
    <property type="molecule type" value="Genomic_DNA"/>
</dbReference>
<reference evidence="2 4" key="1">
    <citation type="submission" date="2019-06" db="EMBL/GenBank/DDBJ databases">
        <title>Sequencing the genomes of 1000 actinobacteria strains.</title>
        <authorList>
            <person name="Klenk H.-P."/>
        </authorList>
    </citation>
    <scope>NUCLEOTIDE SEQUENCE [LARGE SCALE GENOMIC DNA]</scope>
    <source>
        <strain evidence="2 4">DSM 42059</strain>
    </source>
</reference>
<feature type="region of interest" description="Disordered" evidence="1">
    <location>
        <begin position="446"/>
        <end position="477"/>
    </location>
</feature>
<feature type="region of interest" description="Disordered" evidence="1">
    <location>
        <begin position="297"/>
        <end position="316"/>
    </location>
</feature>
<dbReference type="Proteomes" id="UP001330827">
    <property type="component" value="Chromosome"/>
</dbReference>
<gene>
    <name evidence="2" type="ORF">FHX80_112050</name>
    <name evidence="3" type="ORF">OIE64_22610</name>
</gene>
<evidence type="ECO:0000313" key="5">
    <source>
        <dbReference type="Proteomes" id="UP001330827"/>
    </source>
</evidence>
<reference evidence="3 5" key="2">
    <citation type="submission" date="2022-10" db="EMBL/GenBank/DDBJ databases">
        <title>The complete genomes of actinobacterial strains from the NBC collection.</title>
        <authorList>
            <person name="Joergensen T.S."/>
            <person name="Alvarez Arevalo M."/>
            <person name="Sterndorff E.B."/>
            <person name="Faurdal D."/>
            <person name="Vuksanovic O."/>
            <person name="Mourched A.-S."/>
            <person name="Charusanti P."/>
            <person name="Shaw S."/>
            <person name="Blin K."/>
            <person name="Weber T."/>
        </authorList>
    </citation>
    <scope>NUCLEOTIDE SEQUENCE [LARGE SCALE GENOMIC DNA]</scope>
    <source>
        <strain evidence="3 5">NBC 01769</strain>
    </source>
</reference>
<dbReference type="AlphaFoldDB" id="A0A561UW95"/>
<dbReference type="EMBL" id="CP109114">
    <property type="protein sequence ID" value="WSC15352.1"/>
    <property type="molecule type" value="Genomic_DNA"/>
</dbReference>
<sequence length="564" mass="61247">MPAQLPLPYPATVPASIPPLPSGFTAPTCPANATISTAAGRSPLERRARLTAKLTKLAVAGQLAPLAHQIAGLGGCAHPIRLTGHRTRLDSATGEILDHFDSSRLPAGELLVRCGNRRATRCPACSTVYRYDTYQLITAGLRGGKTVPTSVAAHPRVFATLTAPGFGPVHNQPDTGPCHCGHIHSDDDRLLGTPLDPERYDYAGAVLWNAHAPALWARFTTHLRREIAKAAGLTQRVLRDHATLSYAKVAEYQKRGQVHFHAVIRLDGPTGPGSTPPAWATVQLLDHAVRAAATRTRVVHEGQPQQPAANTPGAREAVRSDRLVFRFGQQIDVRAIRSTDFTGGGPVTDRHIAGYIAKYATKGAETTTGTLDHRLRLLAELTGHDITDHARRMIHTAWHLATKRRHTHLRLRQWAHMLGFRGHFSTRTRHYSTTLAHLRAERTAWRLGRPDAQTPAPVPAEPQTNQTDSSPVDDRAEHSTDLAAGHRNIAGQHVDTDTTLVISHWQYAGTGLLPELEHLADLLAAKREARPKQLTQTRGSDGLGGRAGYSTDRPTGAFWTGAVT</sequence>
<proteinExistence type="predicted"/>
<evidence type="ECO:0000313" key="3">
    <source>
        <dbReference type="EMBL" id="WSC15352.1"/>
    </source>
</evidence>
<dbReference type="InterPro" id="IPR046828">
    <property type="entry name" value="RepSA"/>
</dbReference>
<evidence type="ECO:0000256" key="1">
    <source>
        <dbReference type="SAM" id="MobiDB-lite"/>
    </source>
</evidence>
<dbReference type="OrthoDB" id="3203793at2"/>
<accession>A0A561UW95</accession>
<evidence type="ECO:0000313" key="2">
    <source>
        <dbReference type="EMBL" id="TWG03616.1"/>
    </source>
</evidence>
<keyword evidence="5" id="KW-1185">Reference proteome</keyword>
<evidence type="ECO:0000313" key="4">
    <source>
        <dbReference type="Proteomes" id="UP000318186"/>
    </source>
</evidence>
<dbReference type="RefSeq" id="WP_145763911.1">
    <property type="nucleotide sequence ID" value="NZ_CP109114.1"/>
</dbReference>
<feature type="region of interest" description="Disordered" evidence="1">
    <location>
        <begin position="530"/>
        <end position="554"/>
    </location>
</feature>
<protein>
    <submittedName>
        <fullName evidence="3">Replication initiation protein</fullName>
    </submittedName>
</protein>
<dbReference type="Pfam" id="PF20199">
    <property type="entry name" value="RepSA"/>
    <property type="match status" value="1"/>
</dbReference>
<dbReference type="Proteomes" id="UP000318186">
    <property type="component" value="Unassembled WGS sequence"/>
</dbReference>
<name>A0A561UW95_9ACTN</name>